<dbReference type="InterPro" id="IPR011250">
    <property type="entry name" value="OMP/PagP_B-barrel"/>
</dbReference>
<dbReference type="InterPro" id="IPR005618">
    <property type="entry name" value="OMPW"/>
</dbReference>
<evidence type="ECO:0000256" key="1">
    <source>
        <dbReference type="SAM" id="SignalP"/>
    </source>
</evidence>
<gene>
    <name evidence="2" type="ORF">SAMN05443431_106166</name>
</gene>
<dbReference type="RefSeq" id="WP_090840472.1">
    <property type="nucleotide sequence ID" value="NZ_CANKYB010000003.1"/>
</dbReference>
<dbReference type="GO" id="GO:0019867">
    <property type="term" value="C:outer membrane"/>
    <property type="evidence" value="ECO:0007669"/>
    <property type="project" value="InterPro"/>
</dbReference>
<protein>
    <submittedName>
        <fullName evidence="2">Outer membrane protein</fullName>
    </submittedName>
</protein>
<feature type="signal peptide" evidence="1">
    <location>
        <begin position="1"/>
        <end position="20"/>
    </location>
</feature>
<dbReference type="GO" id="GO:0055085">
    <property type="term" value="P:transmembrane transport"/>
    <property type="evidence" value="ECO:0007669"/>
    <property type="project" value="TreeGrafter"/>
</dbReference>
<proteinExistence type="predicted"/>
<accession>A0A1I3QJ82</accession>
<reference evidence="3" key="1">
    <citation type="submission" date="2016-10" db="EMBL/GenBank/DDBJ databases">
        <authorList>
            <person name="Varghese N."/>
            <person name="Submissions S."/>
        </authorList>
    </citation>
    <scope>NUCLEOTIDE SEQUENCE [LARGE SCALE GENOMIC DNA]</scope>
    <source>
        <strain evidence="3">DSM 28881</strain>
    </source>
</reference>
<dbReference type="PANTHER" id="PTHR36920">
    <property type="match status" value="1"/>
</dbReference>
<sequence>MKKIFLAVLVVGLFGLNAHAQDTVSNDTDFNKWQARFRVAGVIPSPGDDLDGADVDISTTVVPELDFTYFFTKHWAAELILATTKHDVEVGETDLGYVWLLPPTLNLQYHFYAGDFKPYVGAGVNYTIFYGEDSGDVVGMDYDNSVGFSFQAGIDYNLNDKWFINFDIKQLLLSTDVTVNTGDVMLPVDVDINPLIIGVGIGVKL</sequence>
<dbReference type="SUPFAM" id="SSF56925">
    <property type="entry name" value="OMPA-like"/>
    <property type="match status" value="1"/>
</dbReference>
<evidence type="ECO:0000313" key="3">
    <source>
        <dbReference type="Proteomes" id="UP000199559"/>
    </source>
</evidence>
<dbReference type="AlphaFoldDB" id="A0A1I3QJ82"/>
<dbReference type="Gene3D" id="2.40.160.20">
    <property type="match status" value="1"/>
</dbReference>
<evidence type="ECO:0000313" key="2">
    <source>
        <dbReference type="EMBL" id="SFJ33825.1"/>
    </source>
</evidence>
<dbReference type="STRING" id="1144750.SAMN05443431_106166"/>
<keyword evidence="1" id="KW-0732">Signal</keyword>
<keyword evidence="3" id="KW-1185">Reference proteome</keyword>
<dbReference type="Pfam" id="PF03922">
    <property type="entry name" value="OmpW"/>
    <property type="match status" value="1"/>
</dbReference>
<feature type="chain" id="PRO_5011578209" evidence="1">
    <location>
        <begin position="21"/>
        <end position="205"/>
    </location>
</feature>
<name>A0A1I3QJ82_9FLAO</name>
<dbReference type="PANTHER" id="PTHR36920:SF1">
    <property type="entry name" value="OUTER MEMBRANE PROTEIN W"/>
    <property type="match status" value="1"/>
</dbReference>
<organism evidence="2 3">
    <name type="scientific">Olleya namhaensis</name>
    <dbReference type="NCBI Taxonomy" id="1144750"/>
    <lineage>
        <taxon>Bacteria</taxon>
        <taxon>Pseudomonadati</taxon>
        <taxon>Bacteroidota</taxon>
        <taxon>Flavobacteriia</taxon>
        <taxon>Flavobacteriales</taxon>
        <taxon>Flavobacteriaceae</taxon>
    </lineage>
</organism>
<dbReference type="EMBL" id="FORM01000006">
    <property type="protein sequence ID" value="SFJ33825.1"/>
    <property type="molecule type" value="Genomic_DNA"/>
</dbReference>
<dbReference type="Proteomes" id="UP000199559">
    <property type="component" value="Unassembled WGS sequence"/>
</dbReference>